<dbReference type="GO" id="GO:0005773">
    <property type="term" value="C:vacuole"/>
    <property type="evidence" value="ECO:0007669"/>
    <property type="project" value="TreeGrafter"/>
</dbReference>
<evidence type="ECO:0000313" key="12">
    <source>
        <dbReference type="Proteomes" id="UP001151287"/>
    </source>
</evidence>
<sequence>MKNKIPTYLLLSLLTILLLIKISSQSKIPIPKRQTDALNKLIFDPRTLRRHVSRTASMTLTSLSNLAVSKVYSQPGQKEKDKIKKLPGQPRTSGNFDQYGGYVTVDAEKGRAFYYYFVEATTRGGDGGPNSKPLLLWLNGGPGCSSLGYGAMEELGPFRVMSDGRTLYRNPYSWNKVANVLFLESPAGVGYSYSNTTKDYSQNGDTMTAQDNLIFLVNWLERFPEYKGGDFYMAGESYAGHYIPQLAQAILSHNRQNKGQDSINLKGIMLGNAVLNDDTDTSGMYDFFWTHALISDSTIDAIHKTCNLSLDSGGSTCTALDDVDSDIGNLDIYNIYAPLCTHSGTRSPLKKPSIENFDPCSDYYVEAYLNTPEVQYAMHANVTKLKQRWSSCSDVISSWGDSISTVLPILTELLSKGIRIWVYSGDVDGRIPVTSTRYSLNQLQLPIKVPWSSWYLNNQVGGFSTTYEGNLTLVTVRDAGHEVPSYQPARSLTIVQYFLAGKPLPAN</sequence>
<dbReference type="GO" id="GO:0004185">
    <property type="term" value="F:serine-type carboxypeptidase activity"/>
    <property type="evidence" value="ECO:0007669"/>
    <property type="project" value="UniProtKB-UniRule"/>
</dbReference>
<feature type="chain" id="PRO_5040547904" description="Carboxypeptidase" evidence="10">
    <location>
        <begin position="26"/>
        <end position="507"/>
    </location>
</feature>
<dbReference type="PANTHER" id="PTHR11802">
    <property type="entry name" value="SERINE PROTEASE FAMILY S10 SERINE CARBOXYPEPTIDASE"/>
    <property type="match status" value="1"/>
</dbReference>
<dbReference type="Gene3D" id="3.40.50.11320">
    <property type="match status" value="1"/>
</dbReference>
<dbReference type="PROSITE" id="PS00131">
    <property type="entry name" value="CARBOXYPEPT_SER_SER"/>
    <property type="match status" value="1"/>
</dbReference>
<keyword evidence="3" id="KW-0964">Secreted</keyword>
<dbReference type="Pfam" id="PF00450">
    <property type="entry name" value="Peptidase_S10"/>
    <property type="match status" value="1"/>
</dbReference>
<organism evidence="11 12">
    <name type="scientific">Rhynchospora breviuscula</name>
    <dbReference type="NCBI Taxonomy" id="2022672"/>
    <lineage>
        <taxon>Eukaryota</taxon>
        <taxon>Viridiplantae</taxon>
        <taxon>Streptophyta</taxon>
        <taxon>Embryophyta</taxon>
        <taxon>Tracheophyta</taxon>
        <taxon>Spermatophyta</taxon>
        <taxon>Magnoliopsida</taxon>
        <taxon>Liliopsida</taxon>
        <taxon>Poales</taxon>
        <taxon>Cyperaceae</taxon>
        <taxon>Cyperoideae</taxon>
        <taxon>Rhynchosporeae</taxon>
        <taxon>Rhynchospora</taxon>
    </lineage>
</organism>
<comment type="subcellular location">
    <subcellularLocation>
        <location evidence="1">Secreted</location>
    </subcellularLocation>
</comment>
<keyword evidence="8" id="KW-1015">Disulfide bond</keyword>
<keyword evidence="5 10" id="KW-0645">Protease</keyword>
<dbReference type="InterPro" id="IPR018202">
    <property type="entry name" value="Ser_caboxypep_ser_AS"/>
</dbReference>
<dbReference type="OrthoDB" id="443318at2759"/>
<evidence type="ECO:0000256" key="7">
    <source>
        <dbReference type="ARBA" id="ARBA00022801"/>
    </source>
</evidence>
<evidence type="ECO:0000256" key="5">
    <source>
        <dbReference type="ARBA" id="ARBA00022670"/>
    </source>
</evidence>
<dbReference type="PANTHER" id="PTHR11802:SF132">
    <property type="entry name" value="SERINE CARBOXYPEPTIDASE-LIKE 36-RELATED"/>
    <property type="match status" value="1"/>
</dbReference>
<dbReference type="Proteomes" id="UP001151287">
    <property type="component" value="Unassembled WGS sequence"/>
</dbReference>
<dbReference type="GO" id="GO:0006508">
    <property type="term" value="P:proteolysis"/>
    <property type="evidence" value="ECO:0007669"/>
    <property type="project" value="UniProtKB-KW"/>
</dbReference>
<evidence type="ECO:0000313" key="11">
    <source>
        <dbReference type="EMBL" id="KAJ1697679.1"/>
    </source>
</evidence>
<dbReference type="FunFam" id="3.40.50.11320:FF:000001">
    <property type="entry name" value="Carboxypeptidase"/>
    <property type="match status" value="1"/>
</dbReference>
<dbReference type="PROSITE" id="PS00560">
    <property type="entry name" value="CARBOXYPEPT_SER_HIS"/>
    <property type="match status" value="1"/>
</dbReference>
<comment type="similarity">
    <text evidence="2 10">Belongs to the peptidase S10 family.</text>
</comment>
<evidence type="ECO:0000256" key="2">
    <source>
        <dbReference type="ARBA" id="ARBA00009431"/>
    </source>
</evidence>
<keyword evidence="7 10" id="KW-0378">Hydrolase</keyword>
<dbReference type="GO" id="GO:0005576">
    <property type="term" value="C:extracellular region"/>
    <property type="evidence" value="ECO:0007669"/>
    <property type="project" value="UniProtKB-SubCell"/>
</dbReference>
<dbReference type="EMBL" id="JAMQYH010000002">
    <property type="protein sequence ID" value="KAJ1697679.1"/>
    <property type="molecule type" value="Genomic_DNA"/>
</dbReference>
<proteinExistence type="inferred from homology"/>
<dbReference type="EC" id="3.4.16.-" evidence="10"/>
<keyword evidence="4 10" id="KW-0121">Carboxypeptidase</keyword>
<dbReference type="SUPFAM" id="SSF53474">
    <property type="entry name" value="alpha/beta-Hydrolases"/>
    <property type="match status" value="1"/>
</dbReference>
<dbReference type="PRINTS" id="PR00724">
    <property type="entry name" value="CRBOXYPTASEC"/>
</dbReference>
<comment type="caution">
    <text evidence="11">The sequence shown here is derived from an EMBL/GenBank/DDBJ whole genome shotgun (WGS) entry which is preliminary data.</text>
</comment>
<name>A0A9Q0HTA4_9POAL</name>
<keyword evidence="12" id="KW-1185">Reference proteome</keyword>
<gene>
    <name evidence="11" type="ORF">LUZ63_006191</name>
</gene>
<evidence type="ECO:0000256" key="10">
    <source>
        <dbReference type="RuleBase" id="RU361156"/>
    </source>
</evidence>
<dbReference type="AlphaFoldDB" id="A0A9Q0HTA4"/>
<protein>
    <recommendedName>
        <fullName evidence="10">Carboxypeptidase</fullName>
        <ecNumber evidence="10">3.4.16.-</ecNumber>
    </recommendedName>
</protein>
<dbReference type="Gene3D" id="3.40.50.1820">
    <property type="entry name" value="alpha/beta hydrolase"/>
    <property type="match status" value="1"/>
</dbReference>
<feature type="signal peptide" evidence="10">
    <location>
        <begin position="1"/>
        <end position="25"/>
    </location>
</feature>
<evidence type="ECO:0000256" key="4">
    <source>
        <dbReference type="ARBA" id="ARBA00022645"/>
    </source>
</evidence>
<keyword evidence="9" id="KW-0325">Glycoprotein</keyword>
<dbReference type="InterPro" id="IPR029058">
    <property type="entry name" value="AB_hydrolase_fold"/>
</dbReference>
<dbReference type="InterPro" id="IPR001563">
    <property type="entry name" value="Peptidase_S10"/>
</dbReference>
<dbReference type="InterPro" id="IPR033124">
    <property type="entry name" value="Ser_caboxypep_his_AS"/>
</dbReference>
<accession>A0A9Q0HTA4</accession>
<evidence type="ECO:0000256" key="1">
    <source>
        <dbReference type="ARBA" id="ARBA00004613"/>
    </source>
</evidence>
<keyword evidence="6 10" id="KW-0732">Signal</keyword>
<evidence type="ECO:0000256" key="6">
    <source>
        <dbReference type="ARBA" id="ARBA00022729"/>
    </source>
</evidence>
<dbReference type="FunFam" id="3.40.50.1820:FF:000030">
    <property type="entry name" value="Carboxypeptidase"/>
    <property type="match status" value="1"/>
</dbReference>
<evidence type="ECO:0000256" key="8">
    <source>
        <dbReference type="ARBA" id="ARBA00023157"/>
    </source>
</evidence>
<dbReference type="Gene3D" id="6.10.250.940">
    <property type="match status" value="1"/>
</dbReference>
<evidence type="ECO:0000256" key="9">
    <source>
        <dbReference type="ARBA" id="ARBA00023180"/>
    </source>
</evidence>
<reference evidence="11" key="1">
    <citation type="journal article" date="2022" name="Cell">
        <title>Repeat-based holocentromeres influence genome architecture and karyotype evolution.</title>
        <authorList>
            <person name="Hofstatter P.G."/>
            <person name="Thangavel G."/>
            <person name="Lux T."/>
            <person name="Neumann P."/>
            <person name="Vondrak T."/>
            <person name="Novak P."/>
            <person name="Zhang M."/>
            <person name="Costa L."/>
            <person name="Castellani M."/>
            <person name="Scott A."/>
            <person name="Toegelov H."/>
            <person name="Fuchs J."/>
            <person name="Mata-Sucre Y."/>
            <person name="Dias Y."/>
            <person name="Vanzela A.L.L."/>
            <person name="Huettel B."/>
            <person name="Almeida C.C.S."/>
            <person name="Simkova H."/>
            <person name="Souza G."/>
            <person name="Pedrosa-Harand A."/>
            <person name="Macas J."/>
            <person name="Mayer K.F.X."/>
            <person name="Houben A."/>
            <person name="Marques A."/>
        </authorList>
    </citation>
    <scope>NUCLEOTIDE SEQUENCE</scope>
    <source>
        <strain evidence="11">RhyBre1mFocal</strain>
    </source>
</reference>
<evidence type="ECO:0000256" key="3">
    <source>
        <dbReference type="ARBA" id="ARBA00022525"/>
    </source>
</evidence>